<feature type="domain" description="C2" evidence="16">
    <location>
        <begin position="206"/>
        <end position="329"/>
    </location>
</feature>
<comment type="caution">
    <text evidence="17">The sequence shown here is derived from an EMBL/GenBank/DDBJ whole genome shotgun (WGS) entry which is preliminary data.</text>
</comment>
<keyword evidence="6" id="KW-0812">Transmembrane</keyword>
<dbReference type="GO" id="GO:0031210">
    <property type="term" value="F:phosphatidylcholine binding"/>
    <property type="evidence" value="ECO:0007669"/>
    <property type="project" value="TreeGrafter"/>
</dbReference>
<protein>
    <submittedName>
        <fullName evidence="17">Extended synaptotagmin-2</fullName>
    </submittedName>
</protein>
<dbReference type="InterPro" id="IPR037749">
    <property type="entry name" value="Ext_Synaptotagmin_C2B"/>
</dbReference>
<evidence type="ECO:0000256" key="6">
    <source>
        <dbReference type="ARBA" id="ARBA00022692"/>
    </source>
</evidence>
<evidence type="ECO:0000256" key="9">
    <source>
        <dbReference type="ARBA" id="ARBA00022824"/>
    </source>
</evidence>
<dbReference type="InterPro" id="IPR037733">
    <property type="entry name" value="Ext_Synaptotagmin_C2A"/>
</dbReference>
<feature type="domain" description="C2" evidence="16">
    <location>
        <begin position="453"/>
        <end position="580"/>
    </location>
</feature>
<keyword evidence="18" id="KW-1185">Reference proteome</keyword>
<dbReference type="PROSITE" id="PS50004">
    <property type="entry name" value="C2"/>
    <property type="match status" value="3"/>
</dbReference>
<keyword evidence="13" id="KW-0446">Lipid-binding</keyword>
<feature type="domain" description="C2" evidence="16">
    <location>
        <begin position="53"/>
        <end position="180"/>
    </location>
</feature>
<organism evidence="17 18">
    <name type="scientific">Fasciola hepatica</name>
    <name type="common">Liver fluke</name>
    <dbReference type="NCBI Taxonomy" id="6192"/>
    <lineage>
        <taxon>Eukaryota</taxon>
        <taxon>Metazoa</taxon>
        <taxon>Spiralia</taxon>
        <taxon>Lophotrochozoa</taxon>
        <taxon>Platyhelminthes</taxon>
        <taxon>Trematoda</taxon>
        <taxon>Digenea</taxon>
        <taxon>Plagiorchiida</taxon>
        <taxon>Echinostomata</taxon>
        <taxon>Echinostomatoidea</taxon>
        <taxon>Fasciolidae</taxon>
        <taxon>Fasciola</taxon>
    </lineage>
</organism>
<dbReference type="GO" id="GO:0005509">
    <property type="term" value="F:calcium ion binding"/>
    <property type="evidence" value="ECO:0007669"/>
    <property type="project" value="TreeGrafter"/>
</dbReference>
<feature type="region of interest" description="Disordered" evidence="15">
    <location>
        <begin position="361"/>
        <end position="389"/>
    </location>
</feature>
<dbReference type="PANTHER" id="PTHR45761">
    <property type="entry name" value="EXTENDED SYNAPTOTAGMIN-LIKE PROTEIN 2, ISOFORM C"/>
    <property type="match status" value="1"/>
</dbReference>
<dbReference type="Gene3D" id="2.60.40.150">
    <property type="entry name" value="C2 domain"/>
    <property type="match status" value="3"/>
</dbReference>
<evidence type="ECO:0000256" key="10">
    <source>
        <dbReference type="ARBA" id="ARBA00022837"/>
    </source>
</evidence>
<dbReference type="CDD" id="cd04050">
    <property type="entry name" value="C2B_Synaptotagmin-like"/>
    <property type="match status" value="1"/>
</dbReference>
<comment type="subcellular location">
    <subcellularLocation>
        <location evidence="1">Cell membrane</location>
        <topology evidence="1">Peripheral membrane protein</topology>
    </subcellularLocation>
    <subcellularLocation>
        <location evidence="2">Endoplasmic reticulum membrane</location>
        <topology evidence="2">Multi-pass membrane protein</topology>
    </subcellularLocation>
</comment>
<keyword evidence="8" id="KW-0677">Repeat</keyword>
<keyword evidence="10" id="KW-0106">Calcium</keyword>
<evidence type="ECO:0000256" key="11">
    <source>
        <dbReference type="ARBA" id="ARBA00022989"/>
    </source>
</evidence>
<feature type="compositionally biased region" description="Pro residues" evidence="15">
    <location>
        <begin position="371"/>
        <end position="382"/>
    </location>
</feature>
<name>A0A4E0R3Q5_FASHE</name>
<accession>A0A4E0R3Q5</accession>
<dbReference type="FunFam" id="2.60.40.150:FF:000025">
    <property type="entry name" value="Extended synaptotagmin 2"/>
    <property type="match status" value="1"/>
</dbReference>
<dbReference type="PANTHER" id="PTHR45761:SF1">
    <property type="entry name" value="EXTENDED SYNAPTOTAGMIN-LIKE PROTEIN 2, ISOFORM C"/>
    <property type="match status" value="1"/>
</dbReference>
<dbReference type="GO" id="GO:0005544">
    <property type="term" value="F:calcium-dependent phospholipid binding"/>
    <property type="evidence" value="ECO:0007669"/>
    <property type="project" value="TreeGrafter"/>
</dbReference>
<evidence type="ECO:0000256" key="5">
    <source>
        <dbReference type="ARBA" id="ARBA00022475"/>
    </source>
</evidence>
<dbReference type="EMBL" id="JXXN02003960">
    <property type="protein sequence ID" value="THD20996.1"/>
    <property type="molecule type" value="Genomic_DNA"/>
</dbReference>
<dbReference type="InterPro" id="IPR000008">
    <property type="entry name" value="C2_dom"/>
</dbReference>
<dbReference type="GO" id="GO:0035091">
    <property type="term" value="F:phosphatidylinositol binding"/>
    <property type="evidence" value="ECO:0007669"/>
    <property type="project" value="TreeGrafter"/>
</dbReference>
<sequence length="599" mass="66788">MYDFVLRLSFSLCNPYQYIQFSLTDMGNVLGLPGLQQTLNNVIRDVINQLIVLPNRLPIQLVDDVNCQRLKYPMPQGVLRMHVMAARNLKVGDKPVVGRGSSDPYCVVRVGARTFKTAVINTTLEPVWNEYYETIVDVHGGQNLEVEVYDKDQGNKDDPLGNTTIPLDSVYDRGEIDTWAPLENVKTGSIHLKLSWFNFSDQTTDVTEAINQALAYRRASGRAMSAGFLYVVIEQANNLRRVKQMQEPSAYCNVILGREAQMTVVKHRTQSPMWDSVHHFLVGDPFVDVLQIVVCDSRTGSNLGSCQIPVKLLLTENNMSVSRPFPLKEAGPEGATIYLHLELKALIPKPAEIPITGAVLNSTGSEEHEPPPSPGFKIPPPSAAELQSEMPPDMDVRHREHHMTPDKEEQPVVFPPKPDKDDEVVITTDLAPTVRSTGLPVTSNNHDSIARPLLGRIRLTTHYRETERMLQVLVHEADQLVGVDKDGLADPYVKIYLVDEHGAARGDKKKTKAHKDNLNPVFEECFNFMIDVAEMSSLGLRVDVKNHVAMFTRSGKVHNMGSVYMELYKLVGSGPVTNWYPLSSMEDIVSGDNLSVSSN</sequence>
<keyword evidence="14" id="KW-0472">Membrane</keyword>
<evidence type="ECO:0000256" key="7">
    <source>
        <dbReference type="ARBA" id="ARBA00022723"/>
    </source>
</evidence>
<evidence type="ECO:0000259" key="16">
    <source>
        <dbReference type="PROSITE" id="PS50004"/>
    </source>
</evidence>
<evidence type="ECO:0000313" key="17">
    <source>
        <dbReference type="EMBL" id="THD20996.1"/>
    </source>
</evidence>
<evidence type="ECO:0000256" key="12">
    <source>
        <dbReference type="ARBA" id="ARBA00023055"/>
    </source>
</evidence>
<evidence type="ECO:0000256" key="1">
    <source>
        <dbReference type="ARBA" id="ARBA00004202"/>
    </source>
</evidence>
<evidence type="ECO:0000256" key="2">
    <source>
        <dbReference type="ARBA" id="ARBA00004477"/>
    </source>
</evidence>
<dbReference type="Proteomes" id="UP000230066">
    <property type="component" value="Unassembled WGS sequence"/>
</dbReference>
<dbReference type="InterPro" id="IPR051634">
    <property type="entry name" value="Extended_Synaptotagmin"/>
</dbReference>
<evidence type="ECO:0000256" key="4">
    <source>
        <dbReference type="ARBA" id="ARBA00022448"/>
    </source>
</evidence>
<evidence type="ECO:0000313" key="18">
    <source>
        <dbReference type="Proteomes" id="UP000230066"/>
    </source>
</evidence>
<dbReference type="InterPro" id="IPR035892">
    <property type="entry name" value="C2_domain_sf"/>
</dbReference>
<keyword evidence="4" id="KW-0813">Transport</keyword>
<evidence type="ECO:0000256" key="14">
    <source>
        <dbReference type="ARBA" id="ARBA00023136"/>
    </source>
</evidence>
<dbReference type="GO" id="GO:0008429">
    <property type="term" value="F:phosphatidylethanolamine binding"/>
    <property type="evidence" value="ECO:0007669"/>
    <property type="project" value="TreeGrafter"/>
</dbReference>
<evidence type="ECO:0000256" key="13">
    <source>
        <dbReference type="ARBA" id="ARBA00023121"/>
    </source>
</evidence>
<dbReference type="CDD" id="cd08391">
    <property type="entry name" value="C2A_C2C_Synaptotagmin_like"/>
    <property type="match status" value="1"/>
</dbReference>
<keyword evidence="12" id="KW-0445">Lipid transport</keyword>
<gene>
    <name evidence="17" type="ORF">D915_008218</name>
</gene>
<keyword evidence="11" id="KW-1133">Transmembrane helix</keyword>
<dbReference type="GO" id="GO:0061817">
    <property type="term" value="P:endoplasmic reticulum-plasma membrane tethering"/>
    <property type="evidence" value="ECO:0007669"/>
    <property type="project" value="InterPro"/>
</dbReference>
<keyword evidence="9" id="KW-0256">Endoplasmic reticulum</keyword>
<comment type="similarity">
    <text evidence="3">Belongs to the extended synaptotagmin family.</text>
</comment>
<evidence type="ECO:0000256" key="8">
    <source>
        <dbReference type="ARBA" id="ARBA00022737"/>
    </source>
</evidence>
<proteinExistence type="inferred from homology"/>
<dbReference type="GO" id="GO:0005886">
    <property type="term" value="C:plasma membrane"/>
    <property type="evidence" value="ECO:0007669"/>
    <property type="project" value="UniProtKB-SubCell"/>
</dbReference>
<dbReference type="GO" id="GO:0005789">
    <property type="term" value="C:endoplasmic reticulum membrane"/>
    <property type="evidence" value="ECO:0007669"/>
    <property type="project" value="UniProtKB-SubCell"/>
</dbReference>
<evidence type="ECO:0000256" key="15">
    <source>
        <dbReference type="SAM" id="MobiDB-lite"/>
    </source>
</evidence>
<keyword evidence="5" id="KW-1003">Cell membrane</keyword>
<dbReference type="AlphaFoldDB" id="A0A4E0R3Q5"/>
<dbReference type="SMART" id="SM00239">
    <property type="entry name" value="C2"/>
    <property type="match status" value="3"/>
</dbReference>
<dbReference type="SUPFAM" id="SSF49562">
    <property type="entry name" value="C2 domain (Calcium/lipid-binding domain, CaLB)"/>
    <property type="match status" value="3"/>
</dbReference>
<dbReference type="GO" id="GO:0006869">
    <property type="term" value="P:lipid transport"/>
    <property type="evidence" value="ECO:0007669"/>
    <property type="project" value="UniProtKB-KW"/>
</dbReference>
<keyword evidence="7" id="KW-0479">Metal-binding</keyword>
<dbReference type="Pfam" id="PF00168">
    <property type="entry name" value="C2"/>
    <property type="match status" value="3"/>
</dbReference>
<reference evidence="17" key="1">
    <citation type="submission" date="2019-03" db="EMBL/GenBank/DDBJ databases">
        <title>Improved annotation for the trematode Fasciola hepatica.</title>
        <authorList>
            <person name="Choi Y.-J."/>
            <person name="Martin J."/>
            <person name="Mitreva M."/>
        </authorList>
    </citation>
    <scope>NUCLEOTIDE SEQUENCE [LARGE SCALE GENOMIC DNA]</scope>
</reference>
<evidence type="ECO:0000256" key="3">
    <source>
        <dbReference type="ARBA" id="ARBA00005867"/>
    </source>
</evidence>